<feature type="domain" description="F-box" evidence="1">
    <location>
        <begin position="29"/>
        <end position="75"/>
    </location>
</feature>
<dbReference type="PROSITE" id="PS50181">
    <property type="entry name" value="FBOX"/>
    <property type="match status" value="1"/>
</dbReference>
<organism evidence="2 3">
    <name type="scientific">Frankliniella fusca</name>
    <dbReference type="NCBI Taxonomy" id="407009"/>
    <lineage>
        <taxon>Eukaryota</taxon>
        <taxon>Metazoa</taxon>
        <taxon>Ecdysozoa</taxon>
        <taxon>Arthropoda</taxon>
        <taxon>Hexapoda</taxon>
        <taxon>Insecta</taxon>
        <taxon>Pterygota</taxon>
        <taxon>Neoptera</taxon>
        <taxon>Paraneoptera</taxon>
        <taxon>Thysanoptera</taxon>
        <taxon>Terebrantia</taxon>
        <taxon>Thripoidea</taxon>
        <taxon>Thripidae</taxon>
        <taxon>Frankliniella</taxon>
    </lineage>
</organism>
<dbReference type="SMART" id="SM00256">
    <property type="entry name" value="FBOX"/>
    <property type="match status" value="1"/>
</dbReference>
<proteinExistence type="predicted"/>
<accession>A0AAE1I3F1</accession>
<keyword evidence="2" id="KW-0808">Transferase</keyword>
<dbReference type="SUPFAM" id="SSF81383">
    <property type="entry name" value="F-box domain"/>
    <property type="match status" value="1"/>
</dbReference>
<dbReference type="GO" id="GO:0016301">
    <property type="term" value="F:kinase activity"/>
    <property type="evidence" value="ECO:0007669"/>
    <property type="project" value="UniProtKB-KW"/>
</dbReference>
<comment type="caution">
    <text evidence="2">The sequence shown here is derived from an EMBL/GenBank/DDBJ whole genome shotgun (WGS) entry which is preliminary data.</text>
</comment>
<dbReference type="AlphaFoldDB" id="A0AAE1I3F1"/>
<keyword evidence="3" id="KW-1185">Reference proteome</keyword>
<dbReference type="Proteomes" id="UP001219518">
    <property type="component" value="Unassembled WGS sequence"/>
</dbReference>
<reference evidence="2" key="1">
    <citation type="submission" date="2021-07" db="EMBL/GenBank/DDBJ databases">
        <authorList>
            <person name="Catto M.A."/>
            <person name="Jacobson A."/>
            <person name="Kennedy G."/>
            <person name="Labadie P."/>
            <person name="Hunt B.G."/>
            <person name="Srinivasan R."/>
        </authorList>
    </citation>
    <scope>NUCLEOTIDE SEQUENCE</scope>
    <source>
        <strain evidence="2">PL_HMW_Pooled</strain>
        <tissue evidence="2">Head</tissue>
    </source>
</reference>
<evidence type="ECO:0000313" key="3">
    <source>
        <dbReference type="Proteomes" id="UP001219518"/>
    </source>
</evidence>
<dbReference type="SUPFAM" id="SSF52047">
    <property type="entry name" value="RNI-like"/>
    <property type="match status" value="1"/>
</dbReference>
<dbReference type="InterPro" id="IPR001810">
    <property type="entry name" value="F-box_dom"/>
</dbReference>
<sequence>MSFFLRHVREMGAALSSTSKSWRRDDNEEVNLDALPNELLLCIFEYLSEEELLRVRVVCRRWRDVALSDALWRSRELVLGMGRHFSPCWRLILARAPCVGKVWFSARWALNRFDIDDLQCAILKLDLRDIEELGSEDMKRLSAMVSRQAILDGLRGLRLHVSPQDTTQDFTEMFKAIGKCAVERLMVRLWDNGLLRCSPEALVPRCPGTLKKLSYVAAGVWPDPWLQSLLQHHATSLEKVRLFNPSLRFPCSLLAECSNLRLLDCPLLPGMDSLLHCRQLKELRLEIGRNPGNKLSFCSRSTEDGSLSFSTLLQGAVLFSRAATHLQILRIGVLTDADPDAAMWSVRALRDIVAAIASSGQALLGTLSISSPRDPQGGTAWLGDVLDLLPGLPHLEYLELFTSDLPPASVLRALTPASAPALRAMRLPWDLGPHRQHMAEIRSMLARCPAAHVTGLMLLGRDRGGDWEGLAQELGLPIDCRFNLYAHPASQKCHLHATTLASDPWFRI</sequence>
<dbReference type="PANTHER" id="PTHR16134">
    <property type="entry name" value="F-BOX/TPR REPEAT PROTEIN POF3"/>
    <property type="match status" value="1"/>
</dbReference>
<name>A0AAE1I3F1_9NEOP</name>
<keyword evidence="2" id="KW-0418">Kinase</keyword>
<dbReference type="InterPro" id="IPR036047">
    <property type="entry name" value="F-box-like_dom_sf"/>
</dbReference>
<dbReference type="Pfam" id="PF12937">
    <property type="entry name" value="F-box-like"/>
    <property type="match status" value="1"/>
</dbReference>
<dbReference type="EMBL" id="JAHWGI010001430">
    <property type="protein sequence ID" value="KAK3931854.1"/>
    <property type="molecule type" value="Genomic_DNA"/>
</dbReference>
<dbReference type="Gene3D" id="1.20.1280.50">
    <property type="match status" value="1"/>
</dbReference>
<dbReference type="PANTHER" id="PTHR16134:SF119">
    <property type="entry name" value="AT02038P-RELATED"/>
    <property type="match status" value="1"/>
</dbReference>
<evidence type="ECO:0000259" key="1">
    <source>
        <dbReference type="PROSITE" id="PS50181"/>
    </source>
</evidence>
<protein>
    <submittedName>
        <fullName evidence="2">S-phase kinase-associated protein 2</fullName>
    </submittedName>
</protein>
<gene>
    <name evidence="2" type="ORF">KUF71_009073</name>
</gene>
<reference evidence="2" key="2">
    <citation type="journal article" date="2023" name="BMC Genomics">
        <title>Pest status, molecular evolution, and epigenetic factors derived from the genome assembly of Frankliniella fusca, a thysanopteran phytovirus vector.</title>
        <authorList>
            <person name="Catto M.A."/>
            <person name="Labadie P.E."/>
            <person name="Jacobson A.L."/>
            <person name="Kennedy G.G."/>
            <person name="Srinivasan R."/>
            <person name="Hunt B.G."/>
        </authorList>
    </citation>
    <scope>NUCLEOTIDE SEQUENCE</scope>
    <source>
        <strain evidence="2">PL_HMW_Pooled</strain>
    </source>
</reference>
<evidence type="ECO:0000313" key="2">
    <source>
        <dbReference type="EMBL" id="KAK3931854.1"/>
    </source>
</evidence>